<organism evidence="3 4">
    <name type="scientific">Paracoccus fistulariae</name>
    <dbReference type="NCBI Taxonomy" id="658446"/>
    <lineage>
        <taxon>Bacteria</taxon>
        <taxon>Pseudomonadati</taxon>
        <taxon>Pseudomonadota</taxon>
        <taxon>Alphaproteobacteria</taxon>
        <taxon>Rhodobacterales</taxon>
        <taxon>Paracoccaceae</taxon>
        <taxon>Paracoccus</taxon>
    </lineage>
</organism>
<feature type="compositionally biased region" description="Basic and acidic residues" evidence="1">
    <location>
        <begin position="231"/>
        <end position="242"/>
    </location>
</feature>
<dbReference type="Gene3D" id="3.30.70.1070">
    <property type="entry name" value="Sporulation related repeat"/>
    <property type="match status" value="1"/>
</dbReference>
<evidence type="ECO:0000313" key="4">
    <source>
        <dbReference type="Proteomes" id="UP001219349"/>
    </source>
</evidence>
<evidence type="ECO:0000313" key="3">
    <source>
        <dbReference type="EMBL" id="WCR07177.1"/>
    </source>
</evidence>
<feature type="region of interest" description="Disordered" evidence="1">
    <location>
        <begin position="192"/>
        <end position="257"/>
    </location>
</feature>
<evidence type="ECO:0000259" key="2">
    <source>
        <dbReference type="PROSITE" id="PS51724"/>
    </source>
</evidence>
<proteinExistence type="predicted"/>
<gene>
    <name evidence="3" type="ORF">JHX87_17255</name>
</gene>
<dbReference type="Pfam" id="PF05036">
    <property type="entry name" value="SPOR"/>
    <property type="match status" value="1"/>
</dbReference>
<name>A0ABY7SME4_9RHOB</name>
<dbReference type="PROSITE" id="PS51724">
    <property type="entry name" value="SPOR"/>
    <property type="match status" value="1"/>
</dbReference>
<keyword evidence="4" id="KW-1185">Reference proteome</keyword>
<dbReference type="RefSeq" id="WP_271883558.1">
    <property type="nucleotide sequence ID" value="NZ_CP067136.1"/>
</dbReference>
<dbReference type="InterPro" id="IPR036680">
    <property type="entry name" value="SPOR-like_sf"/>
</dbReference>
<dbReference type="SUPFAM" id="SSF110997">
    <property type="entry name" value="Sporulation related repeat"/>
    <property type="match status" value="1"/>
</dbReference>
<dbReference type="Proteomes" id="UP001219349">
    <property type="component" value="Chromosome"/>
</dbReference>
<dbReference type="InterPro" id="IPR007730">
    <property type="entry name" value="SPOR-like_dom"/>
</dbReference>
<accession>A0ABY7SME4</accession>
<feature type="domain" description="SPOR" evidence="2">
    <location>
        <begin position="254"/>
        <end position="331"/>
    </location>
</feature>
<evidence type="ECO:0000256" key="1">
    <source>
        <dbReference type="SAM" id="MobiDB-lite"/>
    </source>
</evidence>
<sequence>MRALMVFLGAALWPLLAWPQDVPLSYRGTQFIDAQGCVFLRDMGKWQPRQDRDGHQICGFPPTPLADAEEVAPSKSLEELLQTTLAEGLRDGDLTSDRRDMPERKDPLIEPAQTALQDRVTRQVQAMEAVRAAVAAAGPQSSQLCAKLGYVPSTSSSPIIGADVTQGLCPGMRAPLPKRRLLTEHQTAMAEMADPKTGGASTAKEKAQGAAKHAGPAVSPERPARRAPAKKASESVVADRRVAKTAPQKPDPEMIPPNARFVQVGAFADDRNATITIRNLSQLGYRVAQGRIRDQDQPKRLIMAGPFRDRRALILALNQLRANGYPGAFAR</sequence>
<dbReference type="EMBL" id="CP067136">
    <property type="protein sequence ID" value="WCR07177.1"/>
    <property type="molecule type" value="Genomic_DNA"/>
</dbReference>
<reference evidence="3 4" key="1">
    <citation type="submission" date="2021-01" db="EMBL/GenBank/DDBJ databases">
        <title>Biogeographic distribution of Paracoccus.</title>
        <authorList>
            <person name="Hollensteiner J."/>
            <person name="Leineberger J."/>
            <person name="Brinkhoff T."/>
            <person name="Daniel R."/>
        </authorList>
    </citation>
    <scope>NUCLEOTIDE SEQUENCE [LARGE SCALE GENOMIC DNA]</scope>
    <source>
        <strain evidence="3 4">KCTC 22803</strain>
    </source>
</reference>
<protein>
    <submittedName>
        <fullName evidence="3">SPOR domain-containing protein</fullName>
    </submittedName>
</protein>